<accession>A0ABQ6MKQ9</accession>
<gene>
    <name evidence="1" type="ORF">TeGR_g7685</name>
</gene>
<dbReference type="Proteomes" id="UP001165060">
    <property type="component" value="Unassembled WGS sequence"/>
</dbReference>
<proteinExistence type="predicted"/>
<dbReference type="EMBL" id="BRYB01001545">
    <property type="protein sequence ID" value="GMI28285.1"/>
    <property type="molecule type" value="Genomic_DNA"/>
</dbReference>
<reference evidence="1 2" key="1">
    <citation type="journal article" date="2023" name="Commun. Biol.">
        <title>Genome analysis of Parmales, the sister group of diatoms, reveals the evolutionary specialization of diatoms from phago-mixotrophs to photoautotrophs.</title>
        <authorList>
            <person name="Ban H."/>
            <person name="Sato S."/>
            <person name="Yoshikawa S."/>
            <person name="Yamada K."/>
            <person name="Nakamura Y."/>
            <person name="Ichinomiya M."/>
            <person name="Sato N."/>
            <person name="Blanc-Mathieu R."/>
            <person name="Endo H."/>
            <person name="Kuwata A."/>
            <person name="Ogata H."/>
        </authorList>
    </citation>
    <scope>NUCLEOTIDE SEQUENCE [LARGE SCALE GENOMIC DNA]</scope>
</reference>
<protein>
    <recommendedName>
        <fullName evidence="3">EGF-like domain-containing protein</fullName>
    </recommendedName>
</protein>
<dbReference type="InterPro" id="IPR015915">
    <property type="entry name" value="Kelch-typ_b-propeller"/>
</dbReference>
<keyword evidence="2" id="KW-1185">Reference proteome</keyword>
<name>A0ABQ6MKQ9_9STRA</name>
<evidence type="ECO:0008006" key="3">
    <source>
        <dbReference type="Google" id="ProtNLM"/>
    </source>
</evidence>
<dbReference type="SUPFAM" id="SSF50965">
    <property type="entry name" value="Galactose oxidase, central domain"/>
    <property type="match status" value="1"/>
</dbReference>
<organism evidence="1 2">
    <name type="scientific">Tetraparma gracilis</name>
    <dbReference type="NCBI Taxonomy" id="2962635"/>
    <lineage>
        <taxon>Eukaryota</taxon>
        <taxon>Sar</taxon>
        <taxon>Stramenopiles</taxon>
        <taxon>Ochrophyta</taxon>
        <taxon>Bolidophyceae</taxon>
        <taxon>Parmales</taxon>
        <taxon>Triparmaceae</taxon>
        <taxon>Tetraparma</taxon>
    </lineage>
</organism>
<dbReference type="Gene3D" id="2.120.10.80">
    <property type="entry name" value="Kelch-type beta propeller"/>
    <property type="match status" value="1"/>
</dbReference>
<evidence type="ECO:0000313" key="2">
    <source>
        <dbReference type="Proteomes" id="UP001165060"/>
    </source>
</evidence>
<dbReference type="InterPro" id="IPR011043">
    <property type="entry name" value="Gal_Oxase/kelch_b-propeller"/>
</dbReference>
<evidence type="ECO:0000313" key="1">
    <source>
        <dbReference type="EMBL" id="GMI28285.1"/>
    </source>
</evidence>
<comment type="caution">
    <text evidence="1">The sequence shown here is derived from an EMBL/GenBank/DDBJ whole genome shotgun (WGS) entry which is preliminary data.</text>
</comment>
<sequence>MDGDEAYRTEFLRDKSAPVRGTRNWLSADAEGERFTKRNGHATTVFKCPSDLVVQYEGQECVWLTGGRSEEYQAYDLGFTRRNADVWYSIDGENWNQKIDLIGDFVDGIGNFDANFKNKRPIAPWYSRYGHSMDALDANDDGETDALVLMGGYTPDPSNDVWISKDGQDWAFDKFAAWPTRAWHATQVFKGVLYVIGGAPLTNDIWVGNLTVTSDYENTPIGDVPSSGFTMEWKQRVPYMSDTNPFSPRSGHCLTTQVRRNDYNSTEDLGYTDRMFLIGGFGSWPLGDDRYDGERSRNDIYETVDGKNWTKLEAPLDSQNQQPLSMPWAARAWLGCATFHDPADRSVDVSAAARFAVETDELDANEILNPRMYIFGGGYIGTKGNNVVRKMEAYVDAWWSRDGRDWKRVHYKERYSEALYSTQEWALTSVEDVPINIGKWGFTVLNFFKQEDLDGDGIISDSNKYRLGGSDGQHVGKCEPDTNAVCPDQDPSCTTDESGVKICEYACTATATGEDVVCRAEICTGEGEDLICQPGLGPGFDFAGNMHFELVNPDAGAADKELYTALGGYLSKEDLKNRNPEALFWRRNNQDEAKIPTLVFVAGDTVDSGSLVNDVFKSQPGLLCEIEGITCSENGICGPGTMGCICTSRQYIGEYCEQLNANYVAAGMMLRPLLLMQLMVVGAAVLSLV</sequence>